<gene>
    <name evidence="1" type="ORF">E1A91_D06G182500v1</name>
</gene>
<evidence type="ECO:0000313" key="1">
    <source>
        <dbReference type="EMBL" id="TYI78028.1"/>
    </source>
</evidence>
<name>A0A5D2UL48_GOSMU</name>
<reference evidence="1 2" key="1">
    <citation type="submission" date="2019-07" db="EMBL/GenBank/DDBJ databases">
        <title>WGS assembly of Gossypium mustelinum.</title>
        <authorList>
            <person name="Chen Z.J."/>
            <person name="Sreedasyam A."/>
            <person name="Ando A."/>
            <person name="Song Q."/>
            <person name="De L."/>
            <person name="Hulse-Kemp A."/>
            <person name="Ding M."/>
            <person name="Ye W."/>
            <person name="Kirkbride R."/>
            <person name="Jenkins J."/>
            <person name="Plott C."/>
            <person name="Lovell J."/>
            <person name="Lin Y.-M."/>
            <person name="Vaughn R."/>
            <person name="Liu B."/>
            <person name="Li W."/>
            <person name="Simpson S."/>
            <person name="Scheffler B."/>
            <person name="Saski C."/>
            <person name="Grover C."/>
            <person name="Hu G."/>
            <person name="Conover J."/>
            <person name="Carlson J."/>
            <person name="Shu S."/>
            <person name="Boston L."/>
            <person name="Williams M."/>
            <person name="Peterson D."/>
            <person name="Mcgee K."/>
            <person name="Jones D."/>
            <person name="Wendel J."/>
            <person name="Stelly D."/>
            <person name="Grimwood J."/>
            <person name="Schmutz J."/>
        </authorList>
    </citation>
    <scope>NUCLEOTIDE SEQUENCE [LARGE SCALE GENOMIC DNA]</scope>
    <source>
        <strain evidence="1">1408120.09</strain>
    </source>
</reference>
<proteinExistence type="predicted"/>
<organism evidence="1 2">
    <name type="scientific">Gossypium mustelinum</name>
    <name type="common">Cotton</name>
    <name type="synonym">Gossypium caicoense</name>
    <dbReference type="NCBI Taxonomy" id="34275"/>
    <lineage>
        <taxon>Eukaryota</taxon>
        <taxon>Viridiplantae</taxon>
        <taxon>Streptophyta</taxon>
        <taxon>Embryophyta</taxon>
        <taxon>Tracheophyta</taxon>
        <taxon>Spermatophyta</taxon>
        <taxon>Magnoliopsida</taxon>
        <taxon>eudicotyledons</taxon>
        <taxon>Gunneridae</taxon>
        <taxon>Pentapetalae</taxon>
        <taxon>rosids</taxon>
        <taxon>malvids</taxon>
        <taxon>Malvales</taxon>
        <taxon>Malvaceae</taxon>
        <taxon>Malvoideae</taxon>
        <taxon>Gossypium</taxon>
    </lineage>
</organism>
<sequence>MLIHVLRSSYLDLTLKIGFWLLKHSIMFVDYQYSIRKECIVCCKPPILTWLSD</sequence>
<dbReference type="EMBL" id="CM017654">
    <property type="protein sequence ID" value="TYI78028.1"/>
    <property type="molecule type" value="Genomic_DNA"/>
</dbReference>
<dbReference type="AlphaFoldDB" id="A0A5D2UL48"/>
<keyword evidence="2" id="KW-1185">Reference proteome</keyword>
<protein>
    <submittedName>
        <fullName evidence="1">Uncharacterized protein</fullName>
    </submittedName>
</protein>
<dbReference type="Proteomes" id="UP000323597">
    <property type="component" value="Chromosome D06"/>
</dbReference>
<evidence type="ECO:0000313" key="2">
    <source>
        <dbReference type="Proteomes" id="UP000323597"/>
    </source>
</evidence>
<accession>A0A5D2UL48</accession>